<reference evidence="4" key="1">
    <citation type="journal article" date="2021" name="Sci. Adv.">
        <title>The American lobster genome reveals insights on longevity, neural, and immune adaptations.</title>
        <authorList>
            <person name="Polinski J.M."/>
            <person name="Zimin A.V."/>
            <person name="Clark K.F."/>
            <person name="Kohn A.B."/>
            <person name="Sadowski N."/>
            <person name="Timp W."/>
            <person name="Ptitsyn A."/>
            <person name="Khanna P."/>
            <person name="Romanova D.Y."/>
            <person name="Williams P."/>
            <person name="Greenwood S.J."/>
            <person name="Moroz L.L."/>
            <person name="Walt D.R."/>
            <person name="Bodnar A.G."/>
        </authorList>
    </citation>
    <scope>NUCLEOTIDE SEQUENCE</scope>
    <source>
        <strain evidence="4">GMGI-L3</strain>
    </source>
</reference>
<keyword evidence="1" id="KW-0677">Repeat</keyword>
<gene>
    <name evidence="4" type="ORF">Hamer_G019208</name>
</gene>
<dbReference type="AlphaFoldDB" id="A0A8J5JG68"/>
<evidence type="ECO:0000313" key="4">
    <source>
        <dbReference type="EMBL" id="KAG7157572.1"/>
    </source>
</evidence>
<organism evidence="4 5">
    <name type="scientific">Homarus americanus</name>
    <name type="common">American lobster</name>
    <dbReference type="NCBI Taxonomy" id="6706"/>
    <lineage>
        <taxon>Eukaryota</taxon>
        <taxon>Metazoa</taxon>
        <taxon>Ecdysozoa</taxon>
        <taxon>Arthropoda</taxon>
        <taxon>Crustacea</taxon>
        <taxon>Multicrustacea</taxon>
        <taxon>Malacostraca</taxon>
        <taxon>Eumalacostraca</taxon>
        <taxon>Eucarida</taxon>
        <taxon>Decapoda</taxon>
        <taxon>Pleocyemata</taxon>
        <taxon>Astacidea</taxon>
        <taxon>Nephropoidea</taxon>
        <taxon>Nephropidae</taxon>
        <taxon>Homarus</taxon>
    </lineage>
</organism>
<feature type="compositionally biased region" description="Polar residues" evidence="2">
    <location>
        <begin position="79"/>
        <end position="95"/>
    </location>
</feature>
<feature type="domain" description="STI1/HOP DP" evidence="3">
    <location>
        <begin position="129"/>
        <end position="180"/>
    </location>
</feature>
<feature type="region of interest" description="Disordered" evidence="2">
    <location>
        <begin position="22"/>
        <end position="41"/>
    </location>
</feature>
<name>A0A8J5JG68_HOMAM</name>
<dbReference type="Pfam" id="PF17830">
    <property type="entry name" value="STI1-HOP_DP"/>
    <property type="match status" value="1"/>
</dbReference>
<evidence type="ECO:0000256" key="1">
    <source>
        <dbReference type="ARBA" id="ARBA00022737"/>
    </source>
</evidence>
<feature type="region of interest" description="Disordered" evidence="2">
    <location>
        <begin position="62"/>
        <end position="97"/>
    </location>
</feature>
<proteinExistence type="predicted"/>
<evidence type="ECO:0000259" key="3">
    <source>
        <dbReference type="Pfam" id="PF17830"/>
    </source>
</evidence>
<accession>A0A8J5JG68</accession>
<evidence type="ECO:0000256" key="2">
    <source>
        <dbReference type="SAM" id="MobiDB-lite"/>
    </source>
</evidence>
<dbReference type="InterPro" id="IPR041243">
    <property type="entry name" value="STI1/HOP_DP"/>
</dbReference>
<sequence>MADQVPPLEDVPEVLERVQNAEQMKRTAKENKEVSLPEVPTKKASLLQASAQKSSSSNFGGMKKGFLFGGPTKGKKSLSTRTSNKSSGAATQSAENIPMIRARPENSSLVFKEVQNAMDANNAMEFQDKLAKKLETNAHVRDVLSDPAWIPILDEFQRDPEAAMKKYRKDVEVTSTLKELCNVLGDTFLHMNSSIKSEEELLSSKLMENPQVKEALMDPLVQQMMVSMKQGANDKVQRCFQSANPSQKRHIQTLIDVGLFSFAM</sequence>
<protein>
    <submittedName>
        <fullName evidence="4">Putative STI1 domain-containing protein</fullName>
    </submittedName>
</protein>
<dbReference type="Proteomes" id="UP000747542">
    <property type="component" value="Unassembled WGS sequence"/>
</dbReference>
<comment type="caution">
    <text evidence="4">The sequence shown here is derived from an EMBL/GenBank/DDBJ whole genome shotgun (WGS) entry which is preliminary data.</text>
</comment>
<dbReference type="OrthoDB" id="71407at2759"/>
<evidence type="ECO:0000313" key="5">
    <source>
        <dbReference type="Proteomes" id="UP000747542"/>
    </source>
</evidence>
<feature type="compositionally biased region" description="Basic and acidic residues" evidence="2">
    <location>
        <begin position="23"/>
        <end position="35"/>
    </location>
</feature>
<keyword evidence="5" id="KW-1185">Reference proteome</keyword>
<dbReference type="EMBL" id="JAHLQT010037402">
    <property type="protein sequence ID" value="KAG7157572.1"/>
    <property type="molecule type" value="Genomic_DNA"/>
</dbReference>